<comment type="caution">
    <text evidence="2">The sequence shown here is derived from an EMBL/GenBank/DDBJ whole genome shotgun (WGS) entry which is preliminary data.</text>
</comment>
<keyword evidence="1" id="KW-0472">Membrane</keyword>
<evidence type="ECO:0000313" key="2">
    <source>
        <dbReference type="EMBL" id="MRW96619.1"/>
    </source>
</evidence>
<dbReference type="OrthoDB" id="313554at2157"/>
<accession>A0A6A8G6B4</accession>
<dbReference type="EMBL" id="WKJQ01000001">
    <property type="protein sequence ID" value="MRW96619.1"/>
    <property type="molecule type" value="Genomic_DNA"/>
</dbReference>
<gene>
    <name evidence="2" type="ORF">GJR99_08540</name>
</gene>
<feature type="transmembrane region" description="Helical" evidence="1">
    <location>
        <begin position="12"/>
        <end position="35"/>
    </location>
</feature>
<protein>
    <submittedName>
        <fullName evidence="2">Uncharacterized protein</fullName>
    </submittedName>
</protein>
<dbReference type="Proteomes" id="UP000443423">
    <property type="component" value="Unassembled WGS sequence"/>
</dbReference>
<keyword evidence="1" id="KW-0812">Transmembrane</keyword>
<feature type="transmembrane region" description="Helical" evidence="1">
    <location>
        <begin position="94"/>
        <end position="121"/>
    </location>
</feature>
<keyword evidence="3" id="KW-1185">Reference proteome</keyword>
<name>A0A6A8G6B4_9EURY</name>
<reference evidence="2 3" key="1">
    <citation type="submission" date="2019-11" db="EMBL/GenBank/DDBJ databases">
        <title>Whole genome sequence of Haloferax sp. MBLA0078.</title>
        <authorList>
            <person name="Seo M.-J."/>
            <person name="Cho E.-S."/>
        </authorList>
    </citation>
    <scope>NUCLEOTIDE SEQUENCE [LARGE SCALE GENOMIC DNA]</scope>
    <source>
        <strain evidence="2 3">MBLA0078</strain>
    </source>
</reference>
<dbReference type="AlphaFoldDB" id="A0A6A8G6B4"/>
<keyword evidence="1" id="KW-1133">Transmembrane helix</keyword>
<evidence type="ECO:0000256" key="1">
    <source>
        <dbReference type="SAM" id="Phobius"/>
    </source>
</evidence>
<evidence type="ECO:0000313" key="3">
    <source>
        <dbReference type="Proteomes" id="UP000443423"/>
    </source>
</evidence>
<dbReference type="RefSeq" id="WP_151111175.1">
    <property type="nucleotide sequence ID" value="NZ_WKJQ01000001.1"/>
</dbReference>
<proteinExistence type="predicted"/>
<organism evidence="2 3">
    <name type="scientific">Haloferax marinum</name>
    <dbReference type="NCBI Taxonomy" id="2666143"/>
    <lineage>
        <taxon>Archaea</taxon>
        <taxon>Methanobacteriati</taxon>
        <taxon>Methanobacteriota</taxon>
        <taxon>Stenosarchaea group</taxon>
        <taxon>Halobacteria</taxon>
        <taxon>Halobacteriales</taxon>
        <taxon>Haloferacaceae</taxon>
        <taxon>Haloferax</taxon>
    </lineage>
</organism>
<sequence length="132" mass="14526">MSRSPQRPFPWWYGVAVFPIPVFLSVVAVSAVAGIMPAIESGSGEAVLSFFAVLFLIDGINLLVGLFVVVFLALDVFTVRESFASWQPTWFWVGAGFVHIAGTLFALFYVVSVPLLSYYLYRRGKRVGSPSL</sequence>
<feature type="transmembrane region" description="Helical" evidence="1">
    <location>
        <begin position="47"/>
        <end position="74"/>
    </location>
</feature>